<evidence type="ECO:0000313" key="9">
    <source>
        <dbReference type="Proteomes" id="UP000051681"/>
    </source>
</evidence>
<evidence type="ECO:0000256" key="6">
    <source>
        <dbReference type="SAM" id="SignalP"/>
    </source>
</evidence>
<keyword evidence="3" id="KW-1133">Transmembrane helix</keyword>
<evidence type="ECO:0000259" key="7">
    <source>
        <dbReference type="Pfam" id="PF04357"/>
    </source>
</evidence>
<evidence type="ECO:0000256" key="1">
    <source>
        <dbReference type="ARBA" id="ARBA00004167"/>
    </source>
</evidence>
<protein>
    <submittedName>
        <fullName evidence="8">Autotransporter assembly factor TamB</fullName>
    </submittedName>
</protein>
<dbReference type="EMBL" id="CYSF01000006">
    <property type="protein sequence ID" value="CUH84177.1"/>
    <property type="molecule type" value="Genomic_DNA"/>
</dbReference>
<dbReference type="OrthoDB" id="7784409at2"/>
<dbReference type="GO" id="GO:0009306">
    <property type="term" value="P:protein secretion"/>
    <property type="evidence" value="ECO:0007669"/>
    <property type="project" value="InterPro"/>
</dbReference>
<dbReference type="PANTHER" id="PTHR36985">
    <property type="entry name" value="TRANSLOCATION AND ASSEMBLY MODULE SUBUNIT TAMB"/>
    <property type="match status" value="1"/>
</dbReference>
<dbReference type="InterPro" id="IPR007452">
    <property type="entry name" value="TamB_C"/>
</dbReference>
<dbReference type="GO" id="GO:0005886">
    <property type="term" value="C:plasma membrane"/>
    <property type="evidence" value="ECO:0007669"/>
    <property type="project" value="InterPro"/>
</dbReference>
<dbReference type="Proteomes" id="UP000051681">
    <property type="component" value="Unassembled WGS sequence"/>
</dbReference>
<name>A0A0P1H3D2_9RHOB</name>
<gene>
    <name evidence="8" type="primary">tamB</name>
    <name evidence="8" type="ORF">TM5383_01383</name>
</gene>
<proteinExistence type="predicted"/>
<reference evidence="8 9" key="1">
    <citation type="submission" date="2015-09" db="EMBL/GenBank/DDBJ databases">
        <authorList>
            <consortium name="Swine Surveillance"/>
        </authorList>
    </citation>
    <scope>NUCLEOTIDE SEQUENCE [LARGE SCALE GENOMIC DNA]</scope>
    <source>
        <strain evidence="8 9">CECT 8383</strain>
    </source>
</reference>
<feature type="signal peptide" evidence="6">
    <location>
        <begin position="1"/>
        <end position="34"/>
    </location>
</feature>
<evidence type="ECO:0000256" key="4">
    <source>
        <dbReference type="ARBA" id="ARBA00023136"/>
    </source>
</evidence>
<dbReference type="GO" id="GO:0097347">
    <property type="term" value="C:TAM protein secretion complex"/>
    <property type="evidence" value="ECO:0007669"/>
    <property type="project" value="TreeGrafter"/>
</dbReference>
<feature type="domain" description="Translocation and assembly module TamB C-terminal" evidence="7">
    <location>
        <begin position="932"/>
        <end position="1283"/>
    </location>
</feature>
<keyword evidence="6" id="KW-0732">Signal</keyword>
<evidence type="ECO:0000256" key="5">
    <source>
        <dbReference type="SAM" id="MobiDB-lite"/>
    </source>
</evidence>
<keyword evidence="2" id="KW-0812">Transmembrane</keyword>
<feature type="chain" id="PRO_5006064026" evidence="6">
    <location>
        <begin position="35"/>
        <end position="1283"/>
    </location>
</feature>
<dbReference type="STRING" id="340021.TM5383_01383"/>
<keyword evidence="4" id="KW-0472">Membrane</keyword>
<accession>A0A0P1H3D2</accession>
<feature type="compositionally biased region" description="Polar residues" evidence="5">
    <location>
        <begin position="275"/>
        <end position="286"/>
    </location>
</feature>
<feature type="region of interest" description="Disordered" evidence="5">
    <location>
        <begin position="275"/>
        <end position="300"/>
    </location>
</feature>
<evidence type="ECO:0000313" key="8">
    <source>
        <dbReference type="EMBL" id="CUH84177.1"/>
    </source>
</evidence>
<evidence type="ECO:0000256" key="3">
    <source>
        <dbReference type="ARBA" id="ARBA00022989"/>
    </source>
</evidence>
<keyword evidence="9" id="KW-1185">Reference proteome</keyword>
<comment type="subcellular location">
    <subcellularLocation>
        <location evidence="1">Membrane</location>
        <topology evidence="1">Single-pass membrane protein</topology>
    </subcellularLocation>
</comment>
<organism evidence="8 9">
    <name type="scientific">Thalassovita mediterranea</name>
    <dbReference type="NCBI Taxonomy" id="340021"/>
    <lineage>
        <taxon>Bacteria</taxon>
        <taxon>Pseudomonadati</taxon>
        <taxon>Pseudomonadota</taxon>
        <taxon>Alphaproteobacteria</taxon>
        <taxon>Rhodobacterales</taxon>
        <taxon>Roseobacteraceae</taxon>
        <taxon>Thalassovita</taxon>
    </lineage>
</organism>
<dbReference type="Pfam" id="PF04357">
    <property type="entry name" value="TamB"/>
    <property type="match status" value="1"/>
</dbReference>
<dbReference type="PANTHER" id="PTHR36985:SF1">
    <property type="entry name" value="TRANSLOCATION AND ASSEMBLY MODULE SUBUNIT TAMB"/>
    <property type="match status" value="1"/>
</dbReference>
<evidence type="ECO:0000256" key="2">
    <source>
        <dbReference type="ARBA" id="ARBA00022692"/>
    </source>
</evidence>
<dbReference type="RefSeq" id="WP_058318256.1">
    <property type="nucleotide sequence ID" value="NZ_CYSF01000006.1"/>
</dbReference>
<sequence length="1283" mass="134797">MMTKSTQHPDRMRRTLWLGTAMCALPLLSTPVPAQQAVPAEEDGGSYLETLLEDNLSSPGRAVEITGFKGALSSKAQLDSLSIADAEGVWLRLENVELDWTRSALLQGRVEVNALRAENLDWPRMPLPSDALPSPEAQPFALPELPVSITIGDLGIEQANIGASILGQDVQLSLSGTMMLADGAGQTQLEITRSDEVQGDFTLNASYHNTNQEAAIDLRIREGKGGLLSQSLNLPGAPSVAFEINGAGPLSDFQATTTLSSDGAERLQGTLRLGTQQPTSAPQTQGDAAPPRQTFSASLGGDLTPLFAPEYRDFFGTDLRLNVSGSQLAGELRLDQLSLRSQAMRLNGMVTLQNGWPELIAIDGQIAAPAKNGRAAPVLLPLGDTPTQVERVQFTINHDAAHGDDWQLDADIIGLRQTDFPLSEARLAGRGQITTGDGLNQVAGDLTLTAEGIDPKDPALAQALGRVIDMTTRFALKEGDALTLSDMQMRGADYQLTGDLSLGRNTDGALTLTPDLLVEADDLSRFAMISGQSLSGQARLTATGTLQPLSGAFDLNLSGQTDDLTLGQPQLDTLLSGTSRLTLNGRRDANGTTIAPLQLQSEAALIRAEAALKSRDSTLDLRAELTDAARLTPELSGPASLTLTARQTDADDWHVQTTLNAPAQMRAETELTLSQVSGDAPTVAGTLSLSASDLSPYSALATLPVPLSGAIDLSLTGSGQPLQQLFDVSATLNSRDLAITNPIVDALLAGASTLRVEAQKTSDAPIFLRDVVINTPELQFTLTGSGDTQSADVQYTARLRDMALLGAGINGALSTAGQAKLADGQWQIDSRHSGPGGASLRTTGRVAQDFADTALAIAGDLPLSLANALIQPRNISGFARVDLRVDGPPALSSLSGQITTRDARLSLPTLRQSIEAISGSVTLGGSRATLDLSARPALGGQVTLDGQVALDPTLRADLEVALRDVIARDPSLYDTTLSGRMSLTGNVGQGGAALRGQIDLGATELRLPANSAPSFASLPGLKHRNEPAAVRRLRGWAGLIEAPTTGGNGRASAIALDLQVNAPSQIFVRGRGLDAELGGALRVGGTTIDVIPEGQFDLIRGRLDILGNRLTLTEGLIQLQGAFDPFIRFVAETQADDVTAMISIEGEASAPVLGFSSTPDLPEDEVLSLLLFGREINSISPLQAVRLANALRTLSGQGGEGLTSGVRRELALDDLDVTTDEDGTAQARVGKYINENIYTEITADTAGNSRIDLNLQLSPSVTARGRLGSDGDTGIGLFIERDY</sequence>